<sequence length="426" mass="49816">MSNLNNNFVYKLFCSKLLLQYLDDKDKREFSSSCKFIYQNCTKFRLSIYKSEFTEYTDYTSIINLQFESTEQTDDIQLDYINQIITEYKPHLLFLICVKYHNYSILEYFSIHLNSLSSLNLSTMCIPMKSFNNIIKNLPNLQVLALSSIGIGLEEKDLNSTKFEFPKYFKKLTLTYCYQFNCDSSDPVNMGRVTMNYKNGRNLDISNFTINTLKCLNWVSGYKNGIITLNELLTNNVKLKTLEVHLDRLNANSLSIISNCKNLAKLIIHSSRGIPVVNSSFPKLPFIKSLELKTVTVSGIDSVNQLFQKIPNLEEIKFHEYWRYEYGLHQNMYRFKNLKKLSIVSQNLDFLLSIPLPNSAVEHLEFTCSAPFSVSFSIFNNLKYLKRISINGLSPESMRYDYNDQLLDSNYKWREIKYSNSVQFWK</sequence>
<keyword evidence="2" id="KW-1185">Reference proteome</keyword>
<reference evidence="1 2" key="1">
    <citation type="journal article" date="2015" name="Genome Biol. Evol.">
        <title>Phylogenomic analyses indicate that early fungi evolved digesting cell walls of algal ancestors of land plants.</title>
        <authorList>
            <person name="Chang Y."/>
            <person name="Wang S."/>
            <person name="Sekimoto S."/>
            <person name="Aerts A.L."/>
            <person name="Choi C."/>
            <person name="Clum A."/>
            <person name="LaButti K.M."/>
            <person name="Lindquist E.A."/>
            <person name="Yee Ngan C."/>
            <person name="Ohm R.A."/>
            <person name="Salamov A.A."/>
            <person name="Grigoriev I.V."/>
            <person name="Spatafora J.W."/>
            <person name="Berbee M.L."/>
        </authorList>
    </citation>
    <scope>NUCLEOTIDE SEQUENCE [LARGE SCALE GENOMIC DNA]</scope>
    <source>
        <strain evidence="1 2">NRRL 28638</strain>
    </source>
</reference>
<organism evidence="1 2">
    <name type="scientific">Conidiobolus coronatus (strain ATCC 28846 / CBS 209.66 / NRRL 28638)</name>
    <name type="common">Delacroixia coronata</name>
    <dbReference type="NCBI Taxonomy" id="796925"/>
    <lineage>
        <taxon>Eukaryota</taxon>
        <taxon>Fungi</taxon>
        <taxon>Fungi incertae sedis</taxon>
        <taxon>Zoopagomycota</taxon>
        <taxon>Entomophthoromycotina</taxon>
        <taxon>Entomophthoromycetes</taxon>
        <taxon>Entomophthorales</taxon>
        <taxon>Ancylistaceae</taxon>
        <taxon>Conidiobolus</taxon>
    </lineage>
</organism>
<dbReference type="Proteomes" id="UP000070444">
    <property type="component" value="Unassembled WGS sequence"/>
</dbReference>
<evidence type="ECO:0000313" key="1">
    <source>
        <dbReference type="EMBL" id="KXN70956.1"/>
    </source>
</evidence>
<dbReference type="SUPFAM" id="SSF52058">
    <property type="entry name" value="L domain-like"/>
    <property type="match status" value="1"/>
</dbReference>
<dbReference type="EMBL" id="KQ964488">
    <property type="protein sequence ID" value="KXN70956.1"/>
    <property type="molecule type" value="Genomic_DNA"/>
</dbReference>
<dbReference type="InterPro" id="IPR032675">
    <property type="entry name" value="LRR_dom_sf"/>
</dbReference>
<dbReference type="AlphaFoldDB" id="A0A137P7G9"/>
<name>A0A137P7G9_CONC2</name>
<evidence type="ECO:0008006" key="3">
    <source>
        <dbReference type="Google" id="ProtNLM"/>
    </source>
</evidence>
<accession>A0A137P7G9</accession>
<proteinExistence type="predicted"/>
<protein>
    <recommendedName>
        <fullName evidence="3">RNI-like protein</fullName>
    </recommendedName>
</protein>
<gene>
    <name evidence="1" type="ORF">CONCODRAFT_170263</name>
</gene>
<evidence type="ECO:0000313" key="2">
    <source>
        <dbReference type="Proteomes" id="UP000070444"/>
    </source>
</evidence>
<dbReference type="Gene3D" id="3.80.10.10">
    <property type="entry name" value="Ribonuclease Inhibitor"/>
    <property type="match status" value="2"/>
</dbReference>